<keyword evidence="2" id="KW-1185">Reference proteome</keyword>
<organism evidence="1 2">
    <name type="scientific">Discina gigas</name>
    <dbReference type="NCBI Taxonomy" id="1032678"/>
    <lineage>
        <taxon>Eukaryota</taxon>
        <taxon>Fungi</taxon>
        <taxon>Dikarya</taxon>
        <taxon>Ascomycota</taxon>
        <taxon>Pezizomycotina</taxon>
        <taxon>Pezizomycetes</taxon>
        <taxon>Pezizales</taxon>
        <taxon>Discinaceae</taxon>
        <taxon>Discina</taxon>
    </lineage>
</organism>
<name>A0ABR3GKS6_9PEZI</name>
<accession>A0ABR3GKS6</accession>
<evidence type="ECO:0000313" key="1">
    <source>
        <dbReference type="EMBL" id="KAL0636524.1"/>
    </source>
</evidence>
<reference evidence="1 2" key="1">
    <citation type="submission" date="2024-02" db="EMBL/GenBank/DDBJ databases">
        <title>Discinaceae phylogenomics.</title>
        <authorList>
            <person name="Dirks A.C."/>
            <person name="James T.Y."/>
        </authorList>
    </citation>
    <scope>NUCLEOTIDE SEQUENCE [LARGE SCALE GENOMIC DNA]</scope>
    <source>
        <strain evidence="1 2">ACD0624</strain>
    </source>
</reference>
<gene>
    <name evidence="1" type="ORF">Q9L58_004476</name>
</gene>
<evidence type="ECO:0000313" key="2">
    <source>
        <dbReference type="Proteomes" id="UP001447188"/>
    </source>
</evidence>
<proteinExistence type="predicted"/>
<sequence length="1158" mass="131999">MGTCTALNLNDSTKCTSPATNKNGLFCGHHAGQVQGLYVGYKRRTTELGLIKYRRPKYLQEDLSDDFSQIDDQGILRVIHEYLIEMFNLTTRCVLARDYHHSNFYKDTSDFGHKAYLDGLGAWRDTIVQALHRVEKQMIDVTYHKMEWYAWVGCLQAEADTKSEMERKKVKAAAALFQKQQMDVDEIRKLEESRALIELEKASVWDPIESIIESTRAGYIALIKVLILTEGTTPDEIALAMERKSELKPGTQARLEMFQLENLKRSRHRRVMRMGPEKRRGFHLAADKDVSEVMGMNVGRVDKPLKPTVESDGEDEINPELEEAASKIMTRISLLKSQLRREDMIGMQRQARTIFEFVLLRLVIANPSLLAAAMASPTIEDFLNDSNGVRNTDLRELGLNLSRPSPKLIKSACFDYWVAEAAKDAESQASTKVGKGKGKQTTGEPLSELHPDRLALWGENKVKVCGRWLHNLPTEFTLPCRGWYQFSIMASSCSPWDAISICTSWNEFFDLNILALNGFFQNWFTLDHSTIQHLRQIGFVSYAESSNAAHKSAFFQIGGRRRRAYKVIEARNYVCANISRDDPGSWRFIRILQSHTSRVVVYAKDCLTGRVICAPPDSEKWIVRCKQGNGRLNKRKWVMHQSFNRVFRASIEDRRAWKLQFNDHLDVIVWDRHPGQEIQSLYLFLIAMLNKAHKYKDSIAVIEPSAQVLDRISTGLGNLTVEYARTLAKQANSMDTSKVYYTGIDEKIDGEYGVYDENHISSKGKEIRKERKSAGNVGGEEEIWETAQREAEDLIKAIVIYVSQQDEQTICPKRALVNHKRNGRGSKSLPPNSLGTQAKFDGMHHQRDLLASMNTYDPCRQRVGQTLTGVLWGEDLGTETQFKLDGLKSVAMLQNVEARGKNPPPRRPPVCSENGYAEWDRIGDSIERGVSEFPKEHALVIHTTIAKLWKDSIIKPSWSSSDHYTAFAARDSDKGGYDMYIDYRTLAPNWVSSRTDVDLALEVPPTSRYLQDQMEIFEDENSGATYSLIRLKSESEYWNATMLYANSQCTTIVDPLGRIWEWAKIPKDIPFYQWKYHEAVHNLLSDSFSDEMIGTNVKNRVDTILVMGKDDETCRLQTATAISSICESNLCGFDPDFARSFLKVDAAFLRSLPQVWWE</sequence>
<dbReference type="EMBL" id="JBBBZM010000048">
    <property type="protein sequence ID" value="KAL0636524.1"/>
    <property type="molecule type" value="Genomic_DNA"/>
</dbReference>
<protein>
    <submittedName>
        <fullName evidence="1">Uncharacterized protein</fullName>
    </submittedName>
</protein>
<comment type="caution">
    <text evidence="1">The sequence shown here is derived from an EMBL/GenBank/DDBJ whole genome shotgun (WGS) entry which is preliminary data.</text>
</comment>
<dbReference type="Proteomes" id="UP001447188">
    <property type="component" value="Unassembled WGS sequence"/>
</dbReference>